<evidence type="ECO:0000313" key="9">
    <source>
        <dbReference type="Proteomes" id="UP001238163"/>
    </source>
</evidence>
<feature type="transmembrane region" description="Helical" evidence="7">
    <location>
        <begin position="139"/>
        <end position="159"/>
    </location>
</feature>
<evidence type="ECO:0000313" key="8">
    <source>
        <dbReference type="EMBL" id="MDQ0289219.1"/>
    </source>
</evidence>
<gene>
    <name evidence="8" type="ORF">J3R75_001326</name>
</gene>
<dbReference type="EC" id="1.6.5.-" evidence="8"/>
<reference evidence="8" key="1">
    <citation type="submission" date="2023-07" db="EMBL/GenBank/DDBJ databases">
        <title>Genomic Encyclopedia of Type Strains, Phase IV (KMG-IV): sequencing the most valuable type-strain genomes for metagenomic binning, comparative biology and taxonomic classification.</title>
        <authorList>
            <person name="Goeker M."/>
        </authorList>
    </citation>
    <scope>NUCLEOTIDE SEQUENCE</scope>
    <source>
        <strain evidence="8">DSM 24202</strain>
    </source>
</reference>
<dbReference type="PANTHER" id="PTHR30586">
    <property type="entry name" value="ELECTRON TRANSPORT COMPLEX PROTEIN RNFE"/>
    <property type="match status" value="1"/>
</dbReference>
<dbReference type="PANTHER" id="PTHR30586:SF1">
    <property type="entry name" value="NA(+)-TRANSLOCATING NADH-QUINONE REDUCTASE SUBUNIT D"/>
    <property type="match status" value="1"/>
</dbReference>
<dbReference type="Pfam" id="PF02508">
    <property type="entry name" value="Rnf-Nqr"/>
    <property type="match status" value="1"/>
</dbReference>
<dbReference type="InterPro" id="IPR003667">
    <property type="entry name" value="NqrDE/RnfAE"/>
</dbReference>
<keyword evidence="4" id="KW-1278">Translocase</keyword>
<evidence type="ECO:0000256" key="4">
    <source>
        <dbReference type="ARBA" id="ARBA00022967"/>
    </source>
</evidence>
<dbReference type="AlphaFoldDB" id="A0AAE3VFH5"/>
<comment type="caution">
    <text evidence="8">The sequence shown here is derived from an EMBL/GenBank/DDBJ whole genome shotgun (WGS) entry which is preliminary data.</text>
</comment>
<keyword evidence="6 7" id="KW-0472">Membrane</keyword>
<keyword evidence="2" id="KW-0813">Transport</keyword>
<keyword evidence="5 7" id="KW-1133">Transmembrane helix</keyword>
<organism evidence="8 9">
    <name type="scientific">Oligosphaera ethanolica</name>
    <dbReference type="NCBI Taxonomy" id="760260"/>
    <lineage>
        <taxon>Bacteria</taxon>
        <taxon>Pseudomonadati</taxon>
        <taxon>Lentisphaerota</taxon>
        <taxon>Oligosphaeria</taxon>
        <taxon>Oligosphaerales</taxon>
        <taxon>Oligosphaeraceae</taxon>
        <taxon>Oligosphaera</taxon>
    </lineage>
</organism>
<feature type="transmembrane region" description="Helical" evidence="7">
    <location>
        <begin position="179"/>
        <end position="197"/>
    </location>
</feature>
<proteinExistence type="predicted"/>
<protein>
    <submittedName>
        <fullName evidence="8">Na+-transporting NADH:ubiquinone oxidoreductase subunit D</fullName>
        <ecNumber evidence="8">1.6.5.-</ecNumber>
    </submittedName>
</protein>
<dbReference type="GO" id="GO:0005886">
    <property type="term" value="C:plasma membrane"/>
    <property type="evidence" value="ECO:0007669"/>
    <property type="project" value="TreeGrafter"/>
</dbReference>
<dbReference type="GO" id="GO:0012505">
    <property type="term" value="C:endomembrane system"/>
    <property type="evidence" value="ECO:0007669"/>
    <property type="project" value="UniProtKB-SubCell"/>
</dbReference>
<feature type="transmembrane region" description="Helical" evidence="7">
    <location>
        <begin position="29"/>
        <end position="55"/>
    </location>
</feature>
<evidence type="ECO:0000256" key="1">
    <source>
        <dbReference type="ARBA" id="ARBA00004127"/>
    </source>
</evidence>
<comment type="subcellular location">
    <subcellularLocation>
        <location evidence="1">Endomembrane system</location>
        <topology evidence="1">Multi-pass membrane protein</topology>
    </subcellularLocation>
</comment>
<evidence type="ECO:0000256" key="7">
    <source>
        <dbReference type="SAM" id="Phobius"/>
    </source>
</evidence>
<feature type="transmembrane region" description="Helical" evidence="7">
    <location>
        <begin position="76"/>
        <end position="94"/>
    </location>
</feature>
<keyword evidence="9" id="KW-1185">Reference proteome</keyword>
<sequence>MAALQNSKPGPMGIIRDALGKDNPVLVQVLGICSALAITGLVSTTLVMGLALMIVTSLSCLMVSVLRSTIPYRVRLMVQMMVISVFVILVHLYLRAYHLEMSKALGPYVGLIITNCIVLGRCEAFAIRSKPLPAFLDGLANGAGYALVLLFIAVIRELLGGGTLLGHSVFPASFQPAMFLKTAPGAFLTLGVVVWVVKSIWPQTGAAPNHEG</sequence>
<evidence type="ECO:0000256" key="6">
    <source>
        <dbReference type="ARBA" id="ARBA00023136"/>
    </source>
</evidence>
<feature type="transmembrane region" description="Helical" evidence="7">
    <location>
        <begin position="106"/>
        <end position="127"/>
    </location>
</feature>
<dbReference type="EMBL" id="JAUSVL010000001">
    <property type="protein sequence ID" value="MDQ0289219.1"/>
    <property type="molecule type" value="Genomic_DNA"/>
</dbReference>
<accession>A0AAE3VFH5</accession>
<keyword evidence="3 7" id="KW-0812">Transmembrane</keyword>
<dbReference type="Proteomes" id="UP001238163">
    <property type="component" value="Unassembled WGS sequence"/>
</dbReference>
<evidence type="ECO:0000256" key="2">
    <source>
        <dbReference type="ARBA" id="ARBA00022448"/>
    </source>
</evidence>
<evidence type="ECO:0000256" key="3">
    <source>
        <dbReference type="ARBA" id="ARBA00022692"/>
    </source>
</evidence>
<name>A0AAE3VFH5_9BACT</name>
<dbReference type="GO" id="GO:0016491">
    <property type="term" value="F:oxidoreductase activity"/>
    <property type="evidence" value="ECO:0007669"/>
    <property type="project" value="UniProtKB-KW"/>
</dbReference>
<dbReference type="PIRSF" id="PIRSF006102">
    <property type="entry name" value="NQR_DE"/>
    <property type="match status" value="1"/>
</dbReference>
<dbReference type="RefSeq" id="WP_307260585.1">
    <property type="nucleotide sequence ID" value="NZ_JAUSVL010000001.1"/>
</dbReference>
<keyword evidence="8" id="KW-0560">Oxidoreductase</keyword>
<evidence type="ECO:0000256" key="5">
    <source>
        <dbReference type="ARBA" id="ARBA00022989"/>
    </source>
</evidence>